<organism evidence="1 2">
    <name type="scientific">Mycobacteroides abscessus</name>
    <dbReference type="NCBI Taxonomy" id="36809"/>
    <lineage>
        <taxon>Bacteria</taxon>
        <taxon>Bacillati</taxon>
        <taxon>Actinomycetota</taxon>
        <taxon>Actinomycetes</taxon>
        <taxon>Mycobacteriales</taxon>
        <taxon>Mycobacteriaceae</taxon>
        <taxon>Mycobacteroides</taxon>
    </lineage>
</organism>
<dbReference type="EMBL" id="CSWP01000002">
    <property type="protein sequence ID" value="CPV43123.1"/>
    <property type="molecule type" value="Genomic_DNA"/>
</dbReference>
<reference evidence="1 2" key="1">
    <citation type="submission" date="2015-03" db="EMBL/GenBank/DDBJ databases">
        <authorList>
            <person name="Murphy D."/>
        </authorList>
    </citation>
    <scope>NUCLEOTIDE SEQUENCE [LARGE SCALE GENOMIC DNA]</scope>
    <source>
        <strain evidence="1 2">PAP088</strain>
    </source>
</reference>
<proteinExistence type="predicted"/>
<evidence type="ECO:0000313" key="2">
    <source>
        <dbReference type="Proteomes" id="UP000045782"/>
    </source>
</evidence>
<evidence type="ECO:0000313" key="1">
    <source>
        <dbReference type="EMBL" id="CPV43123.1"/>
    </source>
</evidence>
<dbReference type="Proteomes" id="UP000045782">
    <property type="component" value="Unassembled WGS sequence"/>
</dbReference>
<dbReference type="RefSeq" id="WP_016892582.1">
    <property type="nucleotide sequence ID" value="NZ_CSWP01000002.1"/>
</dbReference>
<dbReference type="AlphaFoldDB" id="A0A0U0ZK22"/>
<name>A0A0U0ZK22_9MYCO</name>
<accession>A0A0U0ZK22</accession>
<protein>
    <submittedName>
        <fullName evidence="1">Uncharacterized protein</fullName>
    </submittedName>
</protein>
<gene>
    <name evidence="1" type="ORF">ERS075579_01461</name>
</gene>
<sequence length="108" mass="12187">MAIQGNLYVCQLDDALKSIKWMILGDTQGRIDLIRSEFVLYEEMAETTGYRRVQEIVEENGMFCLGPEPTEIPALLGGKGFHIAFFHPHLKGLEASEMPRMMENIPTG</sequence>